<dbReference type="Proteomes" id="UP001501588">
    <property type="component" value="Unassembled WGS sequence"/>
</dbReference>
<accession>A0ABP3PUJ3</accession>
<evidence type="ECO:0000313" key="1">
    <source>
        <dbReference type="EMBL" id="GAA0572609.1"/>
    </source>
</evidence>
<name>A0ABP3PUJ3_9PROT</name>
<reference evidence="2" key="1">
    <citation type="journal article" date="2019" name="Int. J. Syst. Evol. Microbiol.">
        <title>The Global Catalogue of Microorganisms (GCM) 10K type strain sequencing project: providing services to taxonomists for standard genome sequencing and annotation.</title>
        <authorList>
            <consortium name="The Broad Institute Genomics Platform"/>
            <consortium name="The Broad Institute Genome Sequencing Center for Infectious Disease"/>
            <person name="Wu L."/>
            <person name="Ma J."/>
        </authorList>
    </citation>
    <scope>NUCLEOTIDE SEQUENCE [LARGE SCALE GENOMIC DNA]</scope>
    <source>
        <strain evidence="2">JCM 9933</strain>
    </source>
</reference>
<proteinExistence type="predicted"/>
<evidence type="ECO:0000313" key="2">
    <source>
        <dbReference type="Proteomes" id="UP001501588"/>
    </source>
</evidence>
<protein>
    <submittedName>
        <fullName evidence="1">Uncharacterized protein</fullName>
    </submittedName>
</protein>
<organism evidence="1 2">
    <name type="scientific">Craurococcus roseus</name>
    <dbReference type="NCBI Taxonomy" id="77585"/>
    <lineage>
        <taxon>Bacteria</taxon>
        <taxon>Pseudomonadati</taxon>
        <taxon>Pseudomonadota</taxon>
        <taxon>Alphaproteobacteria</taxon>
        <taxon>Acetobacterales</taxon>
        <taxon>Acetobacteraceae</taxon>
        <taxon>Craurococcus</taxon>
    </lineage>
</organism>
<sequence>MPGSNRLRTLPDGLWMHFSPSPADPYVDITCIEACSSFQNLLDKRSRFAPSTSSLLAVCPTPWLLAPARPEDALPVPRWRLIRMLHNEPAAPLVLPVRDARVLFGLKRRHYEGFAQSQIAQPHEFFCPMEALTAERGHEDPEMRALIARASAAANFMRMP</sequence>
<keyword evidence="2" id="KW-1185">Reference proteome</keyword>
<dbReference type="EMBL" id="BAAAFZ010000008">
    <property type="protein sequence ID" value="GAA0572609.1"/>
    <property type="molecule type" value="Genomic_DNA"/>
</dbReference>
<gene>
    <name evidence="1" type="ORF">GCM10009416_09090</name>
</gene>
<comment type="caution">
    <text evidence="1">The sequence shown here is derived from an EMBL/GenBank/DDBJ whole genome shotgun (WGS) entry which is preliminary data.</text>
</comment>